<accession>A0AA38I566</accession>
<comment type="caution">
    <text evidence="2">The sequence shown here is derived from an EMBL/GenBank/DDBJ whole genome shotgun (WGS) entry which is preliminary data.</text>
</comment>
<dbReference type="InterPro" id="IPR036273">
    <property type="entry name" value="CRAL/TRIO_N_dom_sf"/>
</dbReference>
<dbReference type="PROSITE" id="PS50191">
    <property type="entry name" value="CRAL_TRIO"/>
    <property type="match status" value="1"/>
</dbReference>
<dbReference type="SUPFAM" id="SSF52087">
    <property type="entry name" value="CRAL/TRIO domain"/>
    <property type="match status" value="1"/>
</dbReference>
<organism evidence="2 3">
    <name type="scientific">Zophobas morio</name>
    <dbReference type="NCBI Taxonomy" id="2755281"/>
    <lineage>
        <taxon>Eukaryota</taxon>
        <taxon>Metazoa</taxon>
        <taxon>Ecdysozoa</taxon>
        <taxon>Arthropoda</taxon>
        <taxon>Hexapoda</taxon>
        <taxon>Insecta</taxon>
        <taxon>Pterygota</taxon>
        <taxon>Neoptera</taxon>
        <taxon>Endopterygota</taxon>
        <taxon>Coleoptera</taxon>
        <taxon>Polyphaga</taxon>
        <taxon>Cucujiformia</taxon>
        <taxon>Tenebrionidae</taxon>
        <taxon>Zophobas</taxon>
    </lineage>
</organism>
<evidence type="ECO:0000313" key="3">
    <source>
        <dbReference type="Proteomes" id="UP001168821"/>
    </source>
</evidence>
<evidence type="ECO:0000259" key="1">
    <source>
        <dbReference type="PROSITE" id="PS50191"/>
    </source>
</evidence>
<dbReference type="Proteomes" id="UP001168821">
    <property type="component" value="Unassembled WGS sequence"/>
</dbReference>
<evidence type="ECO:0000313" key="2">
    <source>
        <dbReference type="EMBL" id="KAJ3646994.1"/>
    </source>
</evidence>
<dbReference type="CDD" id="cd00170">
    <property type="entry name" value="SEC14"/>
    <property type="match status" value="1"/>
</dbReference>
<dbReference type="AlphaFoldDB" id="A0AA38I566"/>
<keyword evidence="3" id="KW-1185">Reference proteome</keyword>
<gene>
    <name evidence="2" type="ORF">Zmor_024548</name>
</gene>
<dbReference type="EMBL" id="JALNTZ010000007">
    <property type="protein sequence ID" value="KAJ3646994.1"/>
    <property type="molecule type" value="Genomic_DNA"/>
</dbReference>
<dbReference type="InterPro" id="IPR001251">
    <property type="entry name" value="CRAL-TRIO_dom"/>
</dbReference>
<dbReference type="PANTHER" id="PTHR10174:SF222">
    <property type="entry name" value="GH10083P-RELATED"/>
    <property type="match status" value="1"/>
</dbReference>
<dbReference type="InterPro" id="IPR036865">
    <property type="entry name" value="CRAL-TRIO_dom_sf"/>
</dbReference>
<dbReference type="Pfam" id="PF00650">
    <property type="entry name" value="CRAL_TRIO"/>
    <property type="match status" value="1"/>
</dbReference>
<dbReference type="PANTHER" id="PTHR10174">
    <property type="entry name" value="ALPHA-TOCOPHEROL TRANSFER PROTEIN-RELATED"/>
    <property type="match status" value="1"/>
</dbReference>
<dbReference type="Gene3D" id="3.40.525.10">
    <property type="entry name" value="CRAL-TRIO lipid binding domain"/>
    <property type="match status" value="1"/>
</dbReference>
<name>A0AA38I566_9CUCU</name>
<feature type="domain" description="CRAL-TRIO" evidence="1">
    <location>
        <begin position="88"/>
        <end position="252"/>
    </location>
</feature>
<dbReference type="SUPFAM" id="SSF46938">
    <property type="entry name" value="CRAL/TRIO N-terminal domain"/>
    <property type="match status" value="1"/>
</dbReference>
<proteinExistence type="predicted"/>
<dbReference type="GO" id="GO:0016020">
    <property type="term" value="C:membrane"/>
    <property type="evidence" value="ECO:0007669"/>
    <property type="project" value="TreeGrafter"/>
</dbReference>
<protein>
    <recommendedName>
        <fullName evidence="1">CRAL-TRIO domain-containing protein</fullName>
    </recommendedName>
</protein>
<dbReference type="GO" id="GO:1902936">
    <property type="term" value="F:phosphatidylinositol bisphosphate binding"/>
    <property type="evidence" value="ECO:0007669"/>
    <property type="project" value="TreeGrafter"/>
</dbReference>
<sequence length="304" mass="35037">MTAQQLNRMFDEVAKEFNSSGKALNEDVLRLQEWLETQPHLPKLLGEHPLRNFLILNKGSMEITKQKIDNYYSFRAKLPEVAYEMNPKLPQMKEFNKLVYLVDHPQLTNEMYKLTFFKIKVDPVPNDGNPILFVRKLVAMMELKLRYDVMCGDIFVIDCKGLPLNVLLKITPMFVYKLMVLLYDGVISSRLKACHMLNVATPVSKIIKVVKSVMKPKLGERIYVHAEEGALKKCIPLNLLPVDFGGEGLSLQELEDALEVKFAENQDLFDRLDEIKVDETLRPEKLKGDYNLGFYGSFKNIDFD</sequence>
<reference evidence="2" key="1">
    <citation type="journal article" date="2023" name="G3 (Bethesda)">
        <title>Whole genome assemblies of Zophobas morio and Tenebrio molitor.</title>
        <authorList>
            <person name="Kaur S."/>
            <person name="Stinson S.A."/>
            <person name="diCenzo G.C."/>
        </authorList>
    </citation>
    <scope>NUCLEOTIDE SEQUENCE</scope>
    <source>
        <strain evidence="2">QUZm001</strain>
    </source>
</reference>